<dbReference type="InterPro" id="IPR043502">
    <property type="entry name" value="DNA/RNA_pol_sf"/>
</dbReference>
<dbReference type="InterPro" id="IPR040676">
    <property type="entry name" value="DUF5641"/>
</dbReference>
<dbReference type="PANTHER" id="PTHR47331">
    <property type="entry name" value="PHD-TYPE DOMAIN-CONTAINING PROTEIN"/>
    <property type="match status" value="1"/>
</dbReference>
<dbReference type="PROSITE" id="PS50994">
    <property type="entry name" value="INTEGRASE"/>
    <property type="match status" value="1"/>
</dbReference>
<evidence type="ECO:0000313" key="2">
    <source>
        <dbReference type="Proteomes" id="UP001652582"/>
    </source>
</evidence>
<feature type="domain" description="Integrase catalytic" evidence="1">
    <location>
        <begin position="1291"/>
        <end position="1482"/>
    </location>
</feature>
<dbReference type="Pfam" id="PF05380">
    <property type="entry name" value="Peptidase_A17"/>
    <property type="match status" value="1"/>
</dbReference>
<dbReference type="PANTHER" id="PTHR47331:SF1">
    <property type="entry name" value="GAG-LIKE PROTEIN"/>
    <property type="match status" value="1"/>
</dbReference>
<dbReference type="GeneID" id="128198314"/>
<name>A0ABM3LIJ7_BICAN</name>
<dbReference type="Pfam" id="PF03564">
    <property type="entry name" value="DUF1759"/>
    <property type="match status" value="1"/>
</dbReference>
<proteinExistence type="predicted"/>
<dbReference type="InterPro" id="IPR012337">
    <property type="entry name" value="RNaseH-like_sf"/>
</dbReference>
<dbReference type="InterPro" id="IPR008042">
    <property type="entry name" value="Retrotrans_Pao"/>
</dbReference>
<dbReference type="InterPro" id="IPR036397">
    <property type="entry name" value="RNaseH_sf"/>
</dbReference>
<gene>
    <name evidence="3" type="primary">LOC128198314</name>
</gene>
<sequence length="1599" mass="181977">MEKESFDTALRELTSKRSSFKGRLTKFKNTLEILSNSKSIPQVEISKLSIKLSRFEGLFTEFDELQTQIEILNVDSQEVELNIRDILEQDFCYCIATAQQLIADNSSPRKSSHSCCSNEDDRDRSLLGFKLPTIQITKFDGSYYKWLEFKDIFTSLVHDNNKIKDVHKFYYLNSYLEGEAARVISNLEVVDKNYVKAWQLLCERYDNKRQLINNHLKALFNIDTVRESEKSLRFIIDHISKNLRALHTLGLPTESWDMIIIFIVSQKLDATTALKWEECRSNIRDLPTLHDFFEFLRNRADVFETINKNKNIRRSSSADMPCSPKHKFQTSKSFATTSSSTKAIACSVCKGNHRVYECLAFKAKSIRDRLSLVSSLNLCRNCLRNNCNVEHCRLPGGCKICRQRHNTLIHVPESVDESSAPVETVSMSSLSSTELADPTFNIPSEPDMILGAELFWSIIGTEHHSLGEHRPTLRSSLLGWLIGGPIGIVPSVSKTSKTIHCNLACSDDDLSNQISKFWELEKVPSKPSYTEEERLCEQHFLETTSRHDNGQFRVRIPLRCNRDCLGNSYTLAEQRFFRLEKRFIKQPLLKKLYVEFMREYADLGHLSVYNEIPPDTAYYIPHLPVLKLDSESTKIRVVYDASARTTSGFSVNDLQMVGPNVQDSLFNILVRFRQYKYVLAADIEKMYRSIIVHESDRDLQLILWREHPTQPLQTLQLNTVTYGFASSSFLSTRCLWQCGQECAEARIADIIKSDFYVDDLLTGAQTEEDLIHVQQSVSGALAAGGFHLRKYRSNSTALLNSSLSNAQGDLSISNAASTLGISWTSSSDRLNFPIKFSDPGVITKRTILSCTFKVFDPLGLLSLCTIKPKIIIQRLWSETKLGWDDKVPLHIESEWRTFVKGFQNITNLSISRQVLIENPIRIEMHSFCDASELAYGCCIYLKSCNAKGEVQVRLLCAKSRVCPIKRQTIPRLELCGALLSSDLSNSVTKALRCRIDRHVYWTDSKVVLGWLQTSKSAKTFVANRVTAIQEVSDSSLWRYVPTTQNPADLVSRGVDPSNISPCPLWWHGPDFLLGSEESWPSQDHNKSMVELPELKVHMVEKSNDSFFNITNISRFTYLQRAYAWLLRFIHNSRNPNDKLTGPLQASECENSLRLLIKISQKESFQSELILLSNKEPLKPKSILSSLNPFIDVDGILRVGGRLVLSDFDYDKKHPILLQASSHLTKILFQYEHVRLMHAGPSHLLGSIRNRFWPIGGRNLARNTTRSCIKCRRFRGETMTNIMGNLPKDRLTNSFPFSVVGTDFAGPFLITDRKGRGAKISKCYLCIFVCFTYKCVHLEAVSELSTKAYILSLRRMISRRGIPHILLSDQGRNYVGAAREITSFLTSKEYENSVVDFTSKLNIEFKFSPAYAPHFGGLWEAGIKSAKFHLNRVMGNANLTFEELSSLFAQVEAILNSRPLCPLSSSPNDLQCLTPGHFLIGRPLSSLPGPSFAEVKESRLDRYQRLERARQHFWRRWSSEYVAELQQRVKWRTKCTNLKVDDLVLIKEPNAPPLCWQLGRVARLYPGSDGIPRVADVATAQGTIRRALNRLSLLPSDDSA</sequence>
<dbReference type="Proteomes" id="UP001652582">
    <property type="component" value="Chromosome 8"/>
</dbReference>
<dbReference type="Gene3D" id="3.30.420.10">
    <property type="entry name" value="Ribonuclease H-like superfamily/Ribonuclease H"/>
    <property type="match status" value="1"/>
</dbReference>
<dbReference type="SUPFAM" id="SSF53098">
    <property type="entry name" value="Ribonuclease H-like"/>
    <property type="match status" value="1"/>
</dbReference>
<protein>
    <submittedName>
        <fullName evidence="3">Uncharacterized protein LOC128198314 isoform X1</fullName>
    </submittedName>
</protein>
<dbReference type="Pfam" id="PF18701">
    <property type="entry name" value="DUF5641"/>
    <property type="match status" value="1"/>
</dbReference>
<keyword evidence="2" id="KW-1185">Reference proteome</keyword>
<dbReference type="RefSeq" id="XP_052738899.1">
    <property type="nucleotide sequence ID" value="XM_052882939.1"/>
</dbReference>
<dbReference type="SUPFAM" id="SSF56672">
    <property type="entry name" value="DNA/RNA polymerases"/>
    <property type="match status" value="1"/>
</dbReference>
<dbReference type="InterPro" id="IPR001584">
    <property type="entry name" value="Integrase_cat-core"/>
</dbReference>
<evidence type="ECO:0000259" key="1">
    <source>
        <dbReference type="PROSITE" id="PS50994"/>
    </source>
</evidence>
<reference evidence="3" key="1">
    <citation type="submission" date="2025-08" db="UniProtKB">
        <authorList>
            <consortium name="RefSeq"/>
        </authorList>
    </citation>
    <scope>IDENTIFICATION</scope>
</reference>
<accession>A0ABM3LIJ7</accession>
<dbReference type="InterPro" id="IPR005312">
    <property type="entry name" value="DUF1759"/>
</dbReference>
<evidence type="ECO:0000313" key="3">
    <source>
        <dbReference type="RefSeq" id="XP_052738899.1"/>
    </source>
</evidence>
<organism evidence="2 3">
    <name type="scientific">Bicyclus anynana</name>
    <name type="common">Squinting bush brown butterfly</name>
    <dbReference type="NCBI Taxonomy" id="110368"/>
    <lineage>
        <taxon>Eukaryota</taxon>
        <taxon>Metazoa</taxon>
        <taxon>Ecdysozoa</taxon>
        <taxon>Arthropoda</taxon>
        <taxon>Hexapoda</taxon>
        <taxon>Insecta</taxon>
        <taxon>Pterygota</taxon>
        <taxon>Neoptera</taxon>
        <taxon>Endopterygota</taxon>
        <taxon>Lepidoptera</taxon>
        <taxon>Glossata</taxon>
        <taxon>Ditrysia</taxon>
        <taxon>Papilionoidea</taxon>
        <taxon>Nymphalidae</taxon>
        <taxon>Satyrinae</taxon>
        <taxon>Satyrini</taxon>
        <taxon>Mycalesina</taxon>
        <taxon>Bicyclus</taxon>
    </lineage>
</organism>